<dbReference type="EMBL" id="RQHV01000027">
    <property type="protein sequence ID" value="TGN13724.1"/>
    <property type="molecule type" value="Genomic_DNA"/>
</dbReference>
<dbReference type="Pfam" id="PF01497">
    <property type="entry name" value="Peripla_BP_2"/>
    <property type="match status" value="1"/>
</dbReference>
<reference evidence="2" key="1">
    <citation type="journal article" date="2019" name="PLoS Negl. Trop. Dis.">
        <title>Revisiting the worldwide diversity of Leptospira species in the environment.</title>
        <authorList>
            <person name="Vincent A.T."/>
            <person name="Schiettekatte O."/>
            <person name="Bourhy P."/>
            <person name="Veyrier F.J."/>
            <person name="Picardeau M."/>
        </authorList>
    </citation>
    <scope>NUCLEOTIDE SEQUENCE [LARGE SCALE GENOMIC DNA]</scope>
    <source>
        <strain evidence="2">201400974</strain>
    </source>
</reference>
<dbReference type="RefSeq" id="WP_135763054.1">
    <property type="nucleotide sequence ID" value="NZ_RQHV01000027.1"/>
</dbReference>
<dbReference type="PROSITE" id="PS50983">
    <property type="entry name" value="FE_B12_PBP"/>
    <property type="match status" value="1"/>
</dbReference>
<dbReference type="Gene3D" id="3.40.50.1980">
    <property type="entry name" value="Nitrogenase molybdenum iron protein domain"/>
    <property type="match status" value="2"/>
</dbReference>
<dbReference type="Proteomes" id="UP000298264">
    <property type="component" value="Unassembled WGS sequence"/>
</dbReference>
<dbReference type="CDD" id="cd01149">
    <property type="entry name" value="HutB"/>
    <property type="match status" value="1"/>
</dbReference>
<evidence type="ECO:0000313" key="2">
    <source>
        <dbReference type="EMBL" id="TGN13724.1"/>
    </source>
</evidence>
<dbReference type="SUPFAM" id="SSF53807">
    <property type="entry name" value="Helical backbone' metal receptor"/>
    <property type="match status" value="1"/>
</dbReference>
<dbReference type="PANTHER" id="PTHR30535:SF4">
    <property type="entry name" value="HEMIN-BINDING PERIPLASMIC PROTEIN HMUT"/>
    <property type="match status" value="1"/>
</dbReference>
<dbReference type="InterPro" id="IPR050902">
    <property type="entry name" value="ABC_Transporter_SBP"/>
</dbReference>
<protein>
    <submittedName>
        <fullName evidence="2">Hemin ABC transporter substrate-binding protein</fullName>
    </submittedName>
</protein>
<feature type="domain" description="Fe/B12 periplasmic-binding" evidence="1">
    <location>
        <begin position="37"/>
        <end position="291"/>
    </location>
</feature>
<dbReference type="OrthoDB" id="9816357at2"/>
<proteinExistence type="predicted"/>
<dbReference type="AlphaFoldDB" id="A0A4R9LWH2"/>
<keyword evidence="3" id="KW-1185">Reference proteome</keyword>
<organism evidence="2 3">
    <name type="scientific">Leptospira ilyithenensis</name>
    <dbReference type="NCBI Taxonomy" id="2484901"/>
    <lineage>
        <taxon>Bacteria</taxon>
        <taxon>Pseudomonadati</taxon>
        <taxon>Spirochaetota</taxon>
        <taxon>Spirochaetia</taxon>
        <taxon>Leptospirales</taxon>
        <taxon>Leptospiraceae</taxon>
        <taxon>Leptospira</taxon>
    </lineage>
</organism>
<evidence type="ECO:0000259" key="1">
    <source>
        <dbReference type="PROSITE" id="PS50983"/>
    </source>
</evidence>
<dbReference type="InterPro" id="IPR002491">
    <property type="entry name" value="ABC_transptr_periplasmic_BD"/>
</dbReference>
<evidence type="ECO:0000313" key="3">
    <source>
        <dbReference type="Proteomes" id="UP000298264"/>
    </source>
</evidence>
<dbReference type="PANTHER" id="PTHR30535">
    <property type="entry name" value="VITAMIN B12-BINDING PROTEIN"/>
    <property type="match status" value="1"/>
</dbReference>
<comment type="caution">
    <text evidence="2">The sequence shown here is derived from an EMBL/GenBank/DDBJ whole genome shotgun (WGS) entry which is preliminary data.</text>
</comment>
<sequence length="291" mass="31687">MFIFKILFSGVRRFKNLLPILLISVLSFSLYAQDKIRIVSLNGAVTEILFGLGVLPSEIVGVDTSSYYPKEAMAIAKIGYQRTLATEGILSLNPTQIIGTNYAGPPATIEQLKQLKIPMLIVPEQLTIEGAAEKIQLIGKFVSKEKEAEVMIRNLRKQVAGLKLTRPAKPVKVLFLYSRSATNVYVSGTGTPADAIIKLSGAENAITEFSEFKPLTSEAIVKAQPDIILIPSISLEGLGGEKGLWELPGIQLTTAGKKKNYLAMDDLLLLGFGPRIGTALEELSNKWKSLK</sequence>
<accession>A0A4R9LWH2</accession>
<name>A0A4R9LWH2_9LEPT</name>
<gene>
    <name evidence="2" type="ORF">EHS11_03625</name>
</gene>